<dbReference type="AlphaFoldDB" id="A0A5K8AI00"/>
<reference evidence="2 3" key="1">
    <citation type="submission" date="2019-11" db="EMBL/GenBank/DDBJ databases">
        <title>Comparative genomics of hydrocarbon-degrading Desulfosarcina strains.</title>
        <authorList>
            <person name="Watanabe M."/>
            <person name="Kojima H."/>
            <person name="Fukui M."/>
        </authorList>
    </citation>
    <scope>NUCLEOTIDE SEQUENCE [LARGE SCALE GENOMIC DNA]</scope>
    <source>
        <strain evidence="3">oXyS1</strain>
    </source>
</reference>
<accession>A0A5K8AI00</accession>
<evidence type="ECO:0000256" key="1">
    <source>
        <dbReference type="SAM" id="MobiDB-lite"/>
    </source>
</evidence>
<evidence type="ECO:0000313" key="3">
    <source>
        <dbReference type="Proteomes" id="UP000422108"/>
    </source>
</evidence>
<dbReference type="EMBL" id="AP021879">
    <property type="protein sequence ID" value="BBO92322.1"/>
    <property type="molecule type" value="Genomic_DNA"/>
</dbReference>
<name>A0A5K8AI00_9BACT</name>
<gene>
    <name evidence="2" type="ORF">DSCOOX_55020</name>
</gene>
<feature type="region of interest" description="Disordered" evidence="1">
    <location>
        <begin position="1"/>
        <end position="27"/>
    </location>
</feature>
<evidence type="ECO:0000313" key="2">
    <source>
        <dbReference type="EMBL" id="BBO92322.1"/>
    </source>
</evidence>
<sequence length="81" mass="9171">MLDLERIPGLPVDGPRKQEPGDKKKRPYKPVLVDFEHHLGLRLGSLPSARHYWRAGDADFKNGTLTPASEWVTVTRACYTL</sequence>
<organism evidence="2 3">
    <name type="scientific">Desulfosarcina ovata subsp. ovata</name>
    <dbReference type="NCBI Taxonomy" id="2752305"/>
    <lineage>
        <taxon>Bacteria</taxon>
        <taxon>Pseudomonadati</taxon>
        <taxon>Thermodesulfobacteriota</taxon>
        <taxon>Desulfobacteria</taxon>
        <taxon>Desulfobacterales</taxon>
        <taxon>Desulfosarcinaceae</taxon>
        <taxon>Desulfosarcina</taxon>
    </lineage>
</organism>
<keyword evidence="3" id="KW-1185">Reference proteome</keyword>
<dbReference type="Proteomes" id="UP000422108">
    <property type="component" value="Chromosome"/>
</dbReference>
<protein>
    <submittedName>
        <fullName evidence="2">Uncharacterized protein</fullName>
    </submittedName>
</protein>
<proteinExistence type="predicted"/>